<dbReference type="PANTHER" id="PTHR30371">
    <property type="entry name" value="SEC-INDEPENDENT PROTEIN TRANSLOCASE PROTEIN TATC"/>
    <property type="match status" value="1"/>
</dbReference>
<name>A0A7J3Z512_9CREN</name>
<reference evidence="6" key="1">
    <citation type="journal article" date="2020" name="mSystems">
        <title>Genome- and Community-Level Interaction Insights into Carbon Utilization and Element Cycling Functions of Hydrothermarchaeota in Hydrothermal Sediment.</title>
        <authorList>
            <person name="Zhou Z."/>
            <person name="Liu Y."/>
            <person name="Xu W."/>
            <person name="Pan J."/>
            <person name="Luo Z.H."/>
            <person name="Li M."/>
        </authorList>
    </citation>
    <scope>NUCLEOTIDE SEQUENCE [LARGE SCALE GENOMIC DNA]</scope>
    <source>
        <strain evidence="6">SpSt-1105</strain>
    </source>
</reference>
<dbReference type="EMBL" id="DRYQ01000007">
    <property type="protein sequence ID" value="HHQ49840.1"/>
    <property type="molecule type" value="Genomic_DNA"/>
</dbReference>
<comment type="caution">
    <text evidence="6">The sequence shown here is derived from an EMBL/GenBank/DDBJ whole genome shotgun (WGS) entry which is preliminary data.</text>
</comment>
<dbReference type="GO" id="GO:0009977">
    <property type="term" value="F:proton motive force dependent protein transmembrane transporter activity"/>
    <property type="evidence" value="ECO:0007669"/>
    <property type="project" value="TreeGrafter"/>
</dbReference>
<accession>A0A7J3Z512</accession>
<keyword evidence="4 5" id="KW-0472">Membrane</keyword>
<evidence type="ECO:0000256" key="5">
    <source>
        <dbReference type="SAM" id="Phobius"/>
    </source>
</evidence>
<dbReference type="Pfam" id="PF00902">
    <property type="entry name" value="TatC"/>
    <property type="match status" value="1"/>
</dbReference>
<evidence type="ECO:0000256" key="3">
    <source>
        <dbReference type="ARBA" id="ARBA00022989"/>
    </source>
</evidence>
<feature type="transmembrane region" description="Helical" evidence="5">
    <location>
        <begin position="20"/>
        <end position="41"/>
    </location>
</feature>
<feature type="transmembrane region" description="Helical" evidence="5">
    <location>
        <begin position="89"/>
        <end position="110"/>
    </location>
</feature>
<keyword evidence="3 5" id="KW-1133">Transmembrane helix</keyword>
<evidence type="ECO:0000256" key="1">
    <source>
        <dbReference type="ARBA" id="ARBA00004141"/>
    </source>
</evidence>
<feature type="transmembrane region" description="Helical" evidence="5">
    <location>
        <begin position="232"/>
        <end position="252"/>
    </location>
</feature>
<evidence type="ECO:0000256" key="4">
    <source>
        <dbReference type="ARBA" id="ARBA00023136"/>
    </source>
</evidence>
<sequence>MLERFSKELLDEVMEFAKLLRRVTIITIVTIALMLVPINLTHGDPIAFYLMKTALSSVIQRLFPVLGIDASNTSIVLIAGSPVGPVRVLLSSALFFGLLISSPISLYLFYRYLKPALYPHERRLAVRIVLYTALLFYSGVAYGFTVIAPLTMFILVHLGSTLGVAPYVTVADFYEFIALSVLATAVGFLAPLAIYFINKVFHISLNLRKHWRYILVIGYAVTAAITPDPTPITALLIIGPPLASSVLAEVVASKRRGSQ</sequence>
<organism evidence="6">
    <name type="scientific">Ignisphaera aggregans</name>
    <dbReference type="NCBI Taxonomy" id="334771"/>
    <lineage>
        <taxon>Archaea</taxon>
        <taxon>Thermoproteota</taxon>
        <taxon>Thermoprotei</taxon>
        <taxon>Desulfurococcales</taxon>
        <taxon>Desulfurococcaceae</taxon>
        <taxon>Ignisphaera</taxon>
    </lineage>
</organism>
<protein>
    <submittedName>
        <fullName evidence="6">Preprotein translocase subunit TatC</fullName>
    </submittedName>
</protein>
<dbReference type="GO" id="GO:0065002">
    <property type="term" value="P:intracellular protein transmembrane transport"/>
    <property type="evidence" value="ECO:0007669"/>
    <property type="project" value="TreeGrafter"/>
</dbReference>
<keyword evidence="2 5" id="KW-0812">Transmembrane</keyword>
<evidence type="ECO:0000256" key="2">
    <source>
        <dbReference type="ARBA" id="ARBA00022692"/>
    </source>
</evidence>
<feature type="transmembrane region" description="Helical" evidence="5">
    <location>
        <begin position="176"/>
        <end position="198"/>
    </location>
</feature>
<dbReference type="GO" id="GO:0043953">
    <property type="term" value="P:protein transport by the Tat complex"/>
    <property type="evidence" value="ECO:0007669"/>
    <property type="project" value="TreeGrafter"/>
</dbReference>
<dbReference type="AlphaFoldDB" id="A0A7J3Z512"/>
<proteinExistence type="predicted"/>
<dbReference type="InterPro" id="IPR002033">
    <property type="entry name" value="TatC"/>
</dbReference>
<gene>
    <name evidence="6" type="ORF">ENM66_00595</name>
</gene>
<feature type="transmembrane region" description="Helical" evidence="5">
    <location>
        <begin position="210"/>
        <end position="226"/>
    </location>
</feature>
<comment type="subcellular location">
    <subcellularLocation>
        <location evidence="1">Membrane</location>
        <topology evidence="1">Multi-pass membrane protein</topology>
    </subcellularLocation>
</comment>
<dbReference type="PRINTS" id="PR01840">
    <property type="entry name" value="TATCFAMILY"/>
</dbReference>
<feature type="transmembrane region" description="Helical" evidence="5">
    <location>
        <begin position="130"/>
        <end position="156"/>
    </location>
</feature>
<dbReference type="PANTHER" id="PTHR30371:SF0">
    <property type="entry name" value="SEC-INDEPENDENT PROTEIN TRANSLOCASE PROTEIN TATC, CHLOROPLASTIC-RELATED"/>
    <property type="match status" value="1"/>
</dbReference>
<dbReference type="GO" id="GO:0033281">
    <property type="term" value="C:TAT protein transport complex"/>
    <property type="evidence" value="ECO:0007669"/>
    <property type="project" value="TreeGrafter"/>
</dbReference>
<evidence type="ECO:0000313" key="6">
    <source>
        <dbReference type="EMBL" id="HHQ49840.1"/>
    </source>
</evidence>